<dbReference type="InterPro" id="IPR036291">
    <property type="entry name" value="NAD(P)-bd_dom_sf"/>
</dbReference>
<dbReference type="OrthoDB" id="1274115at2759"/>
<proteinExistence type="predicted"/>
<sequence length="76" mass="8173">MRDRHVLSGVGEDTNRPCHDAMDVNFWGAVKVSIGAARFFREVNPNFQKGAGGMLVQVSSMAGTTGVPLVGFYITT</sequence>
<reference evidence="1" key="1">
    <citation type="journal article" date="2020" name="New Phytol.">
        <title>Comparative genomics reveals dynamic genome evolution in host specialist ectomycorrhizal fungi.</title>
        <authorList>
            <person name="Lofgren L.A."/>
            <person name="Nguyen N.H."/>
            <person name="Vilgalys R."/>
            <person name="Ruytinx J."/>
            <person name="Liao H.L."/>
            <person name="Branco S."/>
            <person name="Kuo A."/>
            <person name="LaButti K."/>
            <person name="Lipzen A."/>
            <person name="Andreopoulos W."/>
            <person name="Pangilinan J."/>
            <person name="Riley R."/>
            <person name="Hundley H."/>
            <person name="Na H."/>
            <person name="Barry K."/>
            <person name="Grigoriev I.V."/>
            <person name="Stajich J.E."/>
            <person name="Kennedy P.G."/>
        </authorList>
    </citation>
    <scope>NUCLEOTIDE SEQUENCE</scope>
    <source>
        <strain evidence="1">DOB743</strain>
    </source>
</reference>
<evidence type="ECO:0000313" key="2">
    <source>
        <dbReference type="Proteomes" id="UP000714275"/>
    </source>
</evidence>
<dbReference type="Proteomes" id="UP000714275">
    <property type="component" value="Unassembled WGS sequence"/>
</dbReference>
<evidence type="ECO:0000313" key="1">
    <source>
        <dbReference type="EMBL" id="KAG1778443.1"/>
    </source>
</evidence>
<protein>
    <submittedName>
        <fullName evidence="1">Uncharacterized protein</fullName>
    </submittedName>
</protein>
<name>A0A9P7D455_9AGAM</name>
<organism evidence="1 2">
    <name type="scientific">Suillus placidus</name>
    <dbReference type="NCBI Taxonomy" id="48579"/>
    <lineage>
        <taxon>Eukaryota</taxon>
        <taxon>Fungi</taxon>
        <taxon>Dikarya</taxon>
        <taxon>Basidiomycota</taxon>
        <taxon>Agaricomycotina</taxon>
        <taxon>Agaricomycetes</taxon>
        <taxon>Agaricomycetidae</taxon>
        <taxon>Boletales</taxon>
        <taxon>Suillineae</taxon>
        <taxon>Suillaceae</taxon>
        <taxon>Suillus</taxon>
    </lineage>
</organism>
<keyword evidence="2" id="KW-1185">Reference proteome</keyword>
<gene>
    <name evidence="1" type="ORF">EV702DRAFT_1096627</name>
</gene>
<dbReference type="SUPFAM" id="SSF51735">
    <property type="entry name" value="NAD(P)-binding Rossmann-fold domains"/>
    <property type="match status" value="1"/>
</dbReference>
<dbReference type="EMBL" id="JABBWD010000016">
    <property type="protein sequence ID" value="KAG1778443.1"/>
    <property type="molecule type" value="Genomic_DNA"/>
</dbReference>
<dbReference type="AlphaFoldDB" id="A0A9P7D455"/>
<comment type="caution">
    <text evidence="1">The sequence shown here is derived from an EMBL/GenBank/DDBJ whole genome shotgun (WGS) entry which is preliminary data.</text>
</comment>
<accession>A0A9P7D455</accession>